<feature type="compositionally biased region" description="Low complexity" evidence="1">
    <location>
        <begin position="245"/>
        <end position="257"/>
    </location>
</feature>
<feature type="region of interest" description="Disordered" evidence="1">
    <location>
        <begin position="752"/>
        <end position="916"/>
    </location>
</feature>
<proteinExistence type="predicted"/>
<feature type="region of interest" description="Disordered" evidence="1">
    <location>
        <begin position="231"/>
        <end position="257"/>
    </location>
</feature>
<feature type="compositionally biased region" description="Basic and acidic residues" evidence="1">
    <location>
        <begin position="850"/>
        <end position="865"/>
    </location>
</feature>
<accession>A0ABW8LG22</accession>
<gene>
    <name evidence="2" type="ORF">ACI2L5_03220</name>
</gene>
<dbReference type="RefSeq" id="WP_404745540.1">
    <property type="nucleotide sequence ID" value="NZ_JBJDQH010000001.1"/>
</dbReference>
<name>A0ABW8LG22_9ACTN</name>
<sequence length="1323" mass="138943">MSALARYARTLSPDACGALCTALDSSPEPDDRHLALFLAVVRRDLDAVAAALADPLLRRRALSAAIRLPVPEEALTQLALSESRSVRHETYRVLRAGRRTVLADRLLPRAHAAYGPADAARLLPACSPGVAAEWLPRLDLPIGVLHTLARTAPAAVASLLAAEYDARDDYGRRRLARRHRLLAAVMAERDTDAGLLLFERAPTLIDGRGAVALLHKPREVLAILRRAASRADGDGDGDGDGAGGAERTPTLRLPTGPLPRSVLRALRALTPEELAELAEAAQAGAGGVRLYGPDRLDITPDHLLTLLPAATRRRIVEARIPARGLGRRARYNALAALDPADRADLLRPVLARPHRSHRSPTLRNQLAAVAPLADAEPILLEAAAGHRPYERAYAWRALLACAELNADPAEFARIVAACERAWHDREEVRRVALEQVADAPRRMLAAVPLSVLRDAALTTVDSRDSTLATVAAAERWLRRTTESAAARGDAERAAQTARLLCQVVRDPRRRGPVTPLRLDSRAAAAIWAGTAPDHVGEATDRPSAEGGQPTGPVGRPSGQAESHLRASRLVPLAELLAPHLAELPTLDALVGHIALDGEDPGTAVRAAAAWIAAPATRERRCAQLIASDPSFATVEPVLRTLAARRTDLLEEVLRAARHGLPGQLSRRPADRWVPRLPYSVTGRWTARTRRLLDTHLAAVAADDEAPPRARADAVALLRDPALLADLASSAPQPVAAAALIALGETAALGAYFDRPPNARQTDRRGSADTLSGDTPNRAAADPVVPEAHVPGGDGMGVEVPGAAVGDARAVGPGGPEPVWPNAPKCRTADGDTFAPGAPGRSAAGPGSRDSVTREASGREQARRAEFGPAETRVAGGDGPGVEPPGGDTVIPRPVGSGASGPQTADQDTPVGPHKPGRAAPDVVLSLLLQHAGTGGARGRAAMAGVRRLLGGVSDRRAVALLAPAVRLVSAPVGSRKEAVRALAELPGDAAFAALLAAWDEPGQHRDVRVVLVRPLLARVGVPGVADRLTEYLYEPAVLEAVIVSDPEAAGIRARSAYASFLADVVRTGDDEAARAACAALPHCLVAGATGTFEEGTGALAAAAVATNRPSNVWRAAVDALGRVPGEEGASVLRGVLETLVARTRSDTGIDDAASGRGERADALRRLAGCGSAVINRLDQETAGELSPGDAVVDALLAAGLRREATGALASVACAALRAGDPGLGRWERYLSLVRERPDRLRFDDYVALDPDDEHVRAAVLTVIGVLRERGDAAGGLTALTLVKGMGVRSGWPDPWRAEIDELCRHPDPDTAEAALLVDPHRRW</sequence>
<feature type="compositionally biased region" description="Low complexity" evidence="1">
    <location>
        <begin position="834"/>
        <end position="848"/>
    </location>
</feature>
<feature type="compositionally biased region" description="Basic and acidic residues" evidence="1">
    <location>
        <begin position="534"/>
        <end position="543"/>
    </location>
</feature>
<evidence type="ECO:0000256" key="1">
    <source>
        <dbReference type="SAM" id="MobiDB-lite"/>
    </source>
</evidence>
<evidence type="ECO:0000313" key="3">
    <source>
        <dbReference type="Proteomes" id="UP001620295"/>
    </source>
</evidence>
<organism evidence="2 3">
    <name type="scientific">Streptomyces milbemycinicus</name>
    <dbReference type="NCBI Taxonomy" id="476552"/>
    <lineage>
        <taxon>Bacteria</taxon>
        <taxon>Bacillati</taxon>
        <taxon>Actinomycetota</taxon>
        <taxon>Actinomycetes</taxon>
        <taxon>Kitasatosporales</taxon>
        <taxon>Streptomycetaceae</taxon>
        <taxon>Streptomyces</taxon>
    </lineage>
</organism>
<dbReference type="EMBL" id="JBJDQH010000001">
    <property type="protein sequence ID" value="MFK4263940.1"/>
    <property type="molecule type" value="Genomic_DNA"/>
</dbReference>
<protein>
    <submittedName>
        <fullName evidence="2">Uncharacterized protein</fullName>
    </submittedName>
</protein>
<dbReference type="Proteomes" id="UP001620295">
    <property type="component" value="Unassembled WGS sequence"/>
</dbReference>
<feature type="region of interest" description="Disordered" evidence="1">
    <location>
        <begin position="531"/>
        <end position="563"/>
    </location>
</feature>
<keyword evidence="3" id="KW-1185">Reference proteome</keyword>
<reference evidence="2 3" key="1">
    <citation type="submission" date="2024-11" db="EMBL/GenBank/DDBJ databases">
        <title>The Natural Products Discovery Center: Release of the First 8490 Sequenced Strains for Exploring Actinobacteria Biosynthetic Diversity.</title>
        <authorList>
            <person name="Kalkreuter E."/>
            <person name="Kautsar S.A."/>
            <person name="Yang D."/>
            <person name="Bader C.D."/>
            <person name="Teijaro C.N."/>
            <person name="Fluegel L."/>
            <person name="Davis C.M."/>
            <person name="Simpson J.R."/>
            <person name="Lauterbach L."/>
            <person name="Steele A.D."/>
            <person name="Gui C."/>
            <person name="Meng S."/>
            <person name="Li G."/>
            <person name="Viehrig K."/>
            <person name="Ye F."/>
            <person name="Su P."/>
            <person name="Kiefer A.F."/>
            <person name="Nichols A."/>
            <person name="Cepeda A.J."/>
            <person name="Yan W."/>
            <person name="Fan B."/>
            <person name="Jiang Y."/>
            <person name="Adhikari A."/>
            <person name="Zheng C.-J."/>
            <person name="Schuster L."/>
            <person name="Cowan T.M."/>
            <person name="Smanski M.J."/>
            <person name="Chevrette M.G."/>
            <person name="De Carvalho L.P.S."/>
            <person name="Shen B."/>
        </authorList>
    </citation>
    <scope>NUCLEOTIDE SEQUENCE [LARGE SCALE GENOMIC DNA]</scope>
    <source>
        <strain evidence="2 3">NPDC020863</strain>
    </source>
</reference>
<evidence type="ECO:0000313" key="2">
    <source>
        <dbReference type="EMBL" id="MFK4263940.1"/>
    </source>
</evidence>
<comment type="caution">
    <text evidence="2">The sequence shown here is derived from an EMBL/GenBank/DDBJ whole genome shotgun (WGS) entry which is preliminary data.</text>
</comment>